<dbReference type="Gene3D" id="1.10.8.10">
    <property type="entry name" value="DNA helicase RuvA subunit, C-terminal domain"/>
    <property type="match status" value="1"/>
</dbReference>
<dbReference type="Gene3D" id="3.40.50.150">
    <property type="entry name" value="Vaccinia Virus protein VP39"/>
    <property type="match status" value="1"/>
</dbReference>
<dbReference type="GO" id="GO:0102559">
    <property type="term" value="F:peptide chain release factor N(5)-glutamine methyltransferase activity"/>
    <property type="evidence" value="ECO:0007669"/>
    <property type="project" value="UniProtKB-EC"/>
</dbReference>
<evidence type="ECO:0000259" key="7">
    <source>
        <dbReference type="Pfam" id="PF17827"/>
    </source>
</evidence>
<comment type="function">
    <text evidence="5">Methylates the class 1 translation termination release factors RF1/PrfA and RF2/PrfB on the glutamine residue of the universally conserved GGQ motif.</text>
</comment>
<dbReference type="CDD" id="cd02440">
    <property type="entry name" value="AdoMet_MTases"/>
    <property type="match status" value="1"/>
</dbReference>
<dbReference type="InterPro" id="IPR019874">
    <property type="entry name" value="RF_methyltr_PrmC"/>
</dbReference>
<evidence type="ECO:0000259" key="6">
    <source>
        <dbReference type="Pfam" id="PF05175"/>
    </source>
</evidence>
<feature type="domain" description="Release factor glutamine methyltransferase N-terminal" evidence="7">
    <location>
        <begin position="7"/>
        <end position="75"/>
    </location>
</feature>
<dbReference type="EMBL" id="JAFELM010000016">
    <property type="protein sequence ID" value="MBM6616764.1"/>
    <property type="molecule type" value="Genomic_DNA"/>
</dbReference>
<dbReference type="NCBIfam" id="TIGR03534">
    <property type="entry name" value="RF_mod_PrmC"/>
    <property type="match status" value="1"/>
</dbReference>
<evidence type="ECO:0000256" key="5">
    <source>
        <dbReference type="HAMAP-Rule" id="MF_02126"/>
    </source>
</evidence>
<dbReference type="InterPro" id="IPR050320">
    <property type="entry name" value="N5-glutamine_MTase"/>
</dbReference>
<dbReference type="RefSeq" id="WP_204202148.1">
    <property type="nucleotide sequence ID" value="NZ_JAFELM010000016.1"/>
</dbReference>
<keyword evidence="1 5" id="KW-0489">Methyltransferase</keyword>
<comment type="catalytic activity">
    <reaction evidence="4 5">
        <text>L-glutaminyl-[peptide chain release factor] + S-adenosyl-L-methionine = N(5)-methyl-L-glutaminyl-[peptide chain release factor] + S-adenosyl-L-homocysteine + H(+)</text>
        <dbReference type="Rhea" id="RHEA:42896"/>
        <dbReference type="Rhea" id="RHEA-COMP:10271"/>
        <dbReference type="Rhea" id="RHEA-COMP:10272"/>
        <dbReference type="ChEBI" id="CHEBI:15378"/>
        <dbReference type="ChEBI" id="CHEBI:30011"/>
        <dbReference type="ChEBI" id="CHEBI:57856"/>
        <dbReference type="ChEBI" id="CHEBI:59789"/>
        <dbReference type="ChEBI" id="CHEBI:61891"/>
        <dbReference type="EC" id="2.1.1.297"/>
    </reaction>
</comment>
<dbReference type="GO" id="GO:0032259">
    <property type="term" value="P:methylation"/>
    <property type="evidence" value="ECO:0007669"/>
    <property type="project" value="UniProtKB-KW"/>
</dbReference>
<evidence type="ECO:0000256" key="3">
    <source>
        <dbReference type="ARBA" id="ARBA00022691"/>
    </source>
</evidence>
<feature type="binding site" evidence="5">
    <location>
        <begin position="124"/>
        <end position="128"/>
    </location>
    <ligand>
        <name>S-adenosyl-L-methionine</name>
        <dbReference type="ChEBI" id="CHEBI:59789"/>
    </ligand>
</feature>
<feature type="binding site" evidence="5">
    <location>
        <position position="191"/>
    </location>
    <ligand>
        <name>S-adenosyl-L-methionine</name>
        <dbReference type="ChEBI" id="CHEBI:59789"/>
    </ligand>
</feature>
<feature type="binding site" evidence="5">
    <location>
        <begin position="191"/>
        <end position="194"/>
    </location>
    <ligand>
        <name>substrate</name>
    </ligand>
</feature>
<comment type="caution">
    <text evidence="5">Lacks conserved residue(s) required for the propagation of feature annotation.</text>
</comment>
<evidence type="ECO:0000256" key="1">
    <source>
        <dbReference type="ARBA" id="ARBA00022603"/>
    </source>
</evidence>
<dbReference type="InterPro" id="IPR007848">
    <property type="entry name" value="Small_mtfrase_dom"/>
</dbReference>
<evidence type="ECO:0000313" key="9">
    <source>
        <dbReference type="Proteomes" id="UP001518925"/>
    </source>
</evidence>
<comment type="similarity">
    <text evidence="5">Belongs to the protein N5-glutamine methyltransferase family. PrmC subfamily.</text>
</comment>
<dbReference type="SUPFAM" id="SSF53335">
    <property type="entry name" value="S-adenosyl-L-methionine-dependent methyltransferases"/>
    <property type="match status" value="1"/>
</dbReference>
<feature type="domain" description="Methyltransferase small" evidence="6">
    <location>
        <begin position="109"/>
        <end position="199"/>
    </location>
</feature>
<protein>
    <recommendedName>
        <fullName evidence="5">Release factor glutamine methyltransferase</fullName>
        <shortName evidence="5">RF MTase</shortName>
        <ecNumber evidence="5">2.1.1.297</ecNumber>
    </recommendedName>
    <alternativeName>
        <fullName evidence="5">N5-glutamine methyltransferase PrmC</fullName>
    </alternativeName>
    <alternativeName>
        <fullName evidence="5">Protein-(glutamine-N5) MTase PrmC</fullName>
    </alternativeName>
    <alternativeName>
        <fullName evidence="5">Protein-glutamine N-methyltransferase PrmC</fullName>
    </alternativeName>
</protein>
<feature type="binding site" evidence="5">
    <location>
        <position position="147"/>
    </location>
    <ligand>
        <name>S-adenosyl-L-methionine</name>
        <dbReference type="ChEBI" id="CHEBI:59789"/>
    </ligand>
</feature>
<dbReference type="PANTHER" id="PTHR18895:SF74">
    <property type="entry name" value="MTRF1L RELEASE FACTOR GLUTAMINE METHYLTRANSFERASE"/>
    <property type="match status" value="1"/>
</dbReference>
<evidence type="ECO:0000256" key="4">
    <source>
        <dbReference type="ARBA" id="ARBA00048391"/>
    </source>
</evidence>
<dbReference type="PROSITE" id="PS00092">
    <property type="entry name" value="N6_MTASE"/>
    <property type="match status" value="1"/>
</dbReference>
<keyword evidence="3 5" id="KW-0949">S-adenosyl-L-methionine</keyword>
<comment type="caution">
    <text evidence="8">The sequence shown here is derived from an EMBL/GenBank/DDBJ whole genome shotgun (WGS) entry which is preliminary data.</text>
</comment>
<sequence length="284" mass="31877">MFSKVYEALNWASSFLESAGREAKAGELLLMHVLNVNRTQFFMNMRDEMSNEQVEEFIAIVEKHRGGIPVQHIIGHEEFYGRQFIVNENVLIPRPETEELVLGVTKRIKQHFSKDEKLVVVDVGAGSGAISITLSLEEPRLTVYSVDISEFALKVASENAKQLDANVEFIHGDLLTPFIERQTKVDIVVSNPPYIPNDEKLSDIVVDHEPHLALFGGNDGLDFYRRFMEQLPLVLKHKALVAFEVGEGQGNAVAELLLTTFPQSTVEVQNDINGKDRMVYALIG</sequence>
<dbReference type="Pfam" id="PF17827">
    <property type="entry name" value="PrmC_N"/>
    <property type="match status" value="1"/>
</dbReference>
<evidence type="ECO:0000256" key="2">
    <source>
        <dbReference type="ARBA" id="ARBA00022679"/>
    </source>
</evidence>
<dbReference type="Pfam" id="PF05175">
    <property type="entry name" value="MTS"/>
    <property type="match status" value="1"/>
</dbReference>
<reference evidence="8 9" key="1">
    <citation type="submission" date="2021-02" db="EMBL/GenBank/DDBJ databases">
        <title>Bacillus sp. RD4P76, an endophyte from a halophyte.</title>
        <authorList>
            <person name="Sun J.-Q."/>
        </authorList>
    </citation>
    <scope>NUCLEOTIDE SEQUENCE [LARGE SCALE GENOMIC DNA]</scope>
    <source>
        <strain evidence="8 9">RD4P76</strain>
    </source>
</reference>
<dbReference type="InterPro" id="IPR004556">
    <property type="entry name" value="HemK-like"/>
</dbReference>
<accession>A0ABS2DE85</accession>
<dbReference type="InterPro" id="IPR029063">
    <property type="entry name" value="SAM-dependent_MTases_sf"/>
</dbReference>
<dbReference type="Proteomes" id="UP001518925">
    <property type="component" value="Unassembled WGS sequence"/>
</dbReference>
<dbReference type="NCBIfam" id="TIGR00536">
    <property type="entry name" value="hemK_fam"/>
    <property type="match status" value="1"/>
</dbReference>
<dbReference type="PANTHER" id="PTHR18895">
    <property type="entry name" value="HEMK METHYLTRANSFERASE"/>
    <property type="match status" value="1"/>
</dbReference>
<organism evidence="8 9">
    <name type="scientific">Bacillus suaedaesalsae</name>
    <dbReference type="NCBI Taxonomy" id="2810349"/>
    <lineage>
        <taxon>Bacteria</taxon>
        <taxon>Bacillati</taxon>
        <taxon>Bacillota</taxon>
        <taxon>Bacilli</taxon>
        <taxon>Bacillales</taxon>
        <taxon>Bacillaceae</taxon>
        <taxon>Bacillus</taxon>
    </lineage>
</organism>
<keyword evidence="9" id="KW-1185">Reference proteome</keyword>
<keyword evidence="2 5" id="KW-0808">Transferase</keyword>
<dbReference type="InterPro" id="IPR040758">
    <property type="entry name" value="PrmC_N"/>
</dbReference>
<dbReference type="InterPro" id="IPR002052">
    <property type="entry name" value="DNA_methylase_N6_adenine_CS"/>
</dbReference>
<dbReference type="EC" id="2.1.1.297" evidence="5"/>
<proteinExistence type="inferred from homology"/>
<gene>
    <name evidence="5 8" type="primary">prmC</name>
    <name evidence="8" type="ORF">JR050_03595</name>
</gene>
<evidence type="ECO:0000313" key="8">
    <source>
        <dbReference type="EMBL" id="MBM6616764.1"/>
    </source>
</evidence>
<name>A0ABS2DE85_9BACI</name>
<dbReference type="HAMAP" id="MF_02126">
    <property type="entry name" value="RF_methyltr_PrmC"/>
    <property type="match status" value="1"/>
</dbReference>